<name>A0A9P0P200_ACAOB</name>
<protein>
    <submittedName>
        <fullName evidence="1">Uncharacterized protein</fullName>
    </submittedName>
</protein>
<comment type="caution">
    <text evidence="1">The sequence shown here is derived from an EMBL/GenBank/DDBJ whole genome shotgun (WGS) entry which is preliminary data.</text>
</comment>
<dbReference type="AlphaFoldDB" id="A0A9P0P200"/>
<organism evidence="1 2">
    <name type="scientific">Acanthoscelides obtectus</name>
    <name type="common">Bean weevil</name>
    <name type="synonym">Bruchus obtectus</name>
    <dbReference type="NCBI Taxonomy" id="200917"/>
    <lineage>
        <taxon>Eukaryota</taxon>
        <taxon>Metazoa</taxon>
        <taxon>Ecdysozoa</taxon>
        <taxon>Arthropoda</taxon>
        <taxon>Hexapoda</taxon>
        <taxon>Insecta</taxon>
        <taxon>Pterygota</taxon>
        <taxon>Neoptera</taxon>
        <taxon>Endopterygota</taxon>
        <taxon>Coleoptera</taxon>
        <taxon>Polyphaga</taxon>
        <taxon>Cucujiformia</taxon>
        <taxon>Chrysomeloidea</taxon>
        <taxon>Chrysomelidae</taxon>
        <taxon>Bruchinae</taxon>
        <taxon>Bruchini</taxon>
        <taxon>Acanthoscelides</taxon>
    </lineage>
</organism>
<reference evidence="1" key="1">
    <citation type="submission" date="2022-03" db="EMBL/GenBank/DDBJ databases">
        <authorList>
            <person name="Sayadi A."/>
        </authorList>
    </citation>
    <scope>NUCLEOTIDE SEQUENCE</scope>
</reference>
<dbReference type="EMBL" id="CAKOFQ010006700">
    <property type="protein sequence ID" value="CAH1962191.1"/>
    <property type="molecule type" value="Genomic_DNA"/>
</dbReference>
<sequence length="113" mass="13211">MDRKRALTAKKLEEIARKINSKKNIHWSTSRSSFIPSKSVPTAHVTPTLYHNVRIVLKQKWQKNPLLPNQEFKAFPTRSNSLKAPFTISNNRKIQHCSLDRSRNDDPNCRFQK</sequence>
<proteinExistence type="predicted"/>
<accession>A0A9P0P200</accession>
<keyword evidence="2" id="KW-1185">Reference proteome</keyword>
<gene>
    <name evidence="1" type="ORF">ACAOBT_LOCUS4553</name>
</gene>
<dbReference type="Proteomes" id="UP001152888">
    <property type="component" value="Unassembled WGS sequence"/>
</dbReference>
<evidence type="ECO:0000313" key="2">
    <source>
        <dbReference type="Proteomes" id="UP001152888"/>
    </source>
</evidence>
<evidence type="ECO:0000313" key="1">
    <source>
        <dbReference type="EMBL" id="CAH1962191.1"/>
    </source>
</evidence>